<evidence type="ECO:0000313" key="1">
    <source>
        <dbReference type="EMBL" id="SCB92147.1"/>
    </source>
</evidence>
<protein>
    <submittedName>
        <fullName evidence="1">Putative sporulation protein YtxC</fullName>
    </submittedName>
</protein>
<dbReference type="Pfam" id="PF08812">
    <property type="entry name" value="YtxC"/>
    <property type="match status" value="1"/>
</dbReference>
<dbReference type="EMBL" id="FMAU01000001">
    <property type="protein sequence ID" value="SCB92147.1"/>
    <property type="molecule type" value="Genomic_DNA"/>
</dbReference>
<dbReference type="InterPro" id="IPR014199">
    <property type="entry name" value="Spore_YtxC"/>
</dbReference>
<sequence length="288" mass="34640">MIEFIFRQKNDALKLQQYLTKFDLQSWFHETLFQHKTHYNLTIDVSSSHNGEERLLKGTTEYILFDKCIDWAEDILRTQFYYEDAHEIEQILEIVSDMRMGERPELDQLIEKWDEHSFIRKSLDLLLDGNTPVSFDSFSTFRLKKLQLRMTEMVELAIDEYKMEQEYQMFIHMLREYLASREKKLDTIHLYSTGFGFRFFDENMKEVSREELTAFIDKRLLTNHPLYVDSYTIAPLLSIAPDKIYVYGNGEHNLVRTLQNIFEERIELLPHHYFPETLLYRSIDIANE</sequence>
<reference evidence="2" key="1">
    <citation type="submission" date="2016-08" db="EMBL/GenBank/DDBJ databases">
        <authorList>
            <person name="Varghese N."/>
            <person name="Submissions Spin"/>
        </authorList>
    </citation>
    <scope>NUCLEOTIDE SEQUENCE [LARGE SCALE GENOMIC DNA]</scope>
    <source>
        <strain evidence="2">SGD-1123</strain>
    </source>
</reference>
<gene>
    <name evidence="1" type="ORF">GA0061094_1420</name>
</gene>
<name>A0A0V8HNF9_9BACI</name>
<evidence type="ECO:0000313" key="2">
    <source>
        <dbReference type="Proteomes" id="UP000181997"/>
    </source>
</evidence>
<keyword evidence="2" id="KW-1185">Reference proteome</keyword>
<organism evidence="1 2">
    <name type="scientific">[Bacillus] enclensis</name>
    <dbReference type="NCBI Taxonomy" id="1402860"/>
    <lineage>
        <taxon>Bacteria</taxon>
        <taxon>Bacillati</taxon>
        <taxon>Bacillota</taxon>
        <taxon>Bacilli</taxon>
        <taxon>Bacillales</taxon>
        <taxon>Bacillaceae</taxon>
        <taxon>Rossellomorea</taxon>
    </lineage>
</organism>
<dbReference type="AlphaFoldDB" id="A0A0V8HNF9"/>
<proteinExistence type="predicted"/>
<dbReference type="RefSeq" id="WP_058297942.1">
    <property type="nucleotide sequence ID" value="NZ_FMAU01000001.1"/>
</dbReference>
<accession>A0A0V8HNF9</accession>
<dbReference type="Proteomes" id="UP000181997">
    <property type="component" value="Unassembled WGS sequence"/>
</dbReference>